<sequence length="336" mass="35884">MTPLGRKLAAEIEARGPIGVDRYMAECVAAYYAGRDPFGRGGDFTTAPEISQMFGEIIGLWMADLWDRAGRPARVNLVELGPGRGTLMADLLRAARALPAFAEAIRVHFVETSPALRAAQAQRVPSAAWHNDLADVPQGAPLLVIANEFFDALPIRQEARVDGEWQERRIGVSEDAFVFTPEGDAIREIAPARVDYARALAARIAAEGGAALLIDYGYEGPAEGDSLQALASHAAADPLAAPGEHDLTAHVDFTALAETARAAGVHVSPLALQGPFLVALGIEARAERLSRSLDPEARHAIAGAMRRLTLPQTMGSLFKVLAFTHKDWPEPAGFGT</sequence>
<dbReference type="EMBL" id="RBWX01000009">
    <property type="protein sequence ID" value="RKS88095.1"/>
    <property type="molecule type" value="Genomic_DNA"/>
</dbReference>
<reference evidence="4 6" key="2">
    <citation type="submission" date="2018-10" db="EMBL/GenBank/DDBJ databases">
        <title>Genomic Encyclopedia of Type Strains, Phase IV (KMG-IV): sequencing the most valuable type-strain genomes for metagenomic binning, comparative biology and taxonomic classification.</title>
        <authorList>
            <person name="Goeker M."/>
        </authorList>
    </citation>
    <scope>NUCLEOTIDE SEQUENCE [LARGE SCALE GENOMIC DNA]</scope>
    <source>
        <strain evidence="4 6">DSM 19791</strain>
    </source>
</reference>
<keyword evidence="6" id="KW-1185">Reference proteome</keyword>
<dbReference type="Proteomes" id="UP000276029">
    <property type="component" value="Unassembled WGS sequence"/>
</dbReference>
<accession>A0AAD1G2Q2</accession>
<name>A0AAD1G2Q2_SPHMI</name>
<proteinExistence type="predicted"/>
<keyword evidence="1" id="KW-0489">Methyltransferase</keyword>
<dbReference type="GO" id="GO:0032259">
    <property type="term" value="P:methylation"/>
    <property type="evidence" value="ECO:0007669"/>
    <property type="project" value="UniProtKB-KW"/>
</dbReference>
<dbReference type="AlphaFoldDB" id="A0AAD1G2Q2"/>
<reference evidence="3 5" key="1">
    <citation type="submission" date="2018-06" db="EMBL/GenBank/DDBJ databases">
        <title>Complete Genome Sequence of the Microcystin-Degrading Bacterium Sphingosinicella microcystinivorans Strain B-9.</title>
        <authorList>
            <person name="Jin H."/>
            <person name="Nishizawa T."/>
            <person name="Guo Y."/>
            <person name="Nishizawa A."/>
            <person name="Park H."/>
            <person name="Kato H."/>
            <person name="Tsuji K."/>
            <person name="Harada K."/>
        </authorList>
    </citation>
    <scope>NUCLEOTIDE SEQUENCE [LARGE SCALE GENOMIC DNA]</scope>
    <source>
        <strain evidence="3 5">B9</strain>
    </source>
</reference>
<organism evidence="3 5">
    <name type="scientific">Sphingosinicella microcystinivorans</name>
    <dbReference type="NCBI Taxonomy" id="335406"/>
    <lineage>
        <taxon>Bacteria</taxon>
        <taxon>Pseudomonadati</taxon>
        <taxon>Pseudomonadota</taxon>
        <taxon>Alphaproteobacteria</taxon>
        <taxon>Sphingomonadales</taxon>
        <taxon>Sphingosinicellaceae</taxon>
        <taxon>Sphingosinicella</taxon>
    </lineage>
</organism>
<evidence type="ECO:0000256" key="1">
    <source>
        <dbReference type="ARBA" id="ARBA00022603"/>
    </source>
</evidence>
<dbReference type="InterPro" id="IPR038375">
    <property type="entry name" value="NDUFAF7_sf"/>
</dbReference>
<keyword evidence="2" id="KW-0808">Transferase</keyword>
<gene>
    <name evidence="4" type="ORF">DFR51_2742</name>
    <name evidence="3" type="ORF">SmB9_35640</name>
</gene>
<dbReference type="InterPro" id="IPR003788">
    <property type="entry name" value="NDUFAF7"/>
</dbReference>
<dbReference type="RefSeq" id="WP_121052039.1">
    <property type="nucleotide sequence ID" value="NZ_AP018711.1"/>
</dbReference>
<dbReference type="EMBL" id="AP018711">
    <property type="protein sequence ID" value="BBE35906.1"/>
    <property type="molecule type" value="Genomic_DNA"/>
</dbReference>
<evidence type="ECO:0000256" key="2">
    <source>
        <dbReference type="ARBA" id="ARBA00022679"/>
    </source>
</evidence>
<dbReference type="InterPro" id="IPR029063">
    <property type="entry name" value="SAM-dependent_MTases_sf"/>
</dbReference>
<evidence type="ECO:0000313" key="5">
    <source>
        <dbReference type="Proteomes" id="UP000275727"/>
    </source>
</evidence>
<dbReference type="SUPFAM" id="SSF53335">
    <property type="entry name" value="S-adenosyl-L-methionine-dependent methyltransferases"/>
    <property type="match status" value="1"/>
</dbReference>
<dbReference type="Pfam" id="PF02636">
    <property type="entry name" value="Methyltransf_28"/>
    <property type="match status" value="2"/>
</dbReference>
<dbReference type="PANTHER" id="PTHR12049:SF7">
    <property type="entry name" value="PROTEIN ARGININE METHYLTRANSFERASE NDUFAF7, MITOCHONDRIAL"/>
    <property type="match status" value="1"/>
</dbReference>
<dbReference type="KEGG" id="smic:SmB9_35640"/>
<evidence type="ECO:0000313" key="3">
    <source>
        <dbReference type="EMBL" id="BBE35906.1"/>
    </source>
</evidence>
<dbReference type="GO" id="GO:0035243">
    <property type="term" value="F:protein-arginine omega-N symmetric methyltransferase activity"/>
    <property type="evidence" value="ECO:0007669"/>
    <property type="project" value="TreeGrafter"/>
</dbReference>
<dbReference type="Proteomes" id="UP000275727">
    <property type="component" value="Chromosome"/>
</dbReference>
<dbReference type="PANTHER" id="PTHR12049">
    <property type="entry name" value="PROTEIN ARGININE METHYLTRANSFERASE NDUFAF7, MITOCHONDRIAL"/>
    <property type="match status" value="1"/>
</dbReference>
<protein>
    <submittedName>
        <fullName evidence="3">ATP synthase subunit beta</fullName>
    </submittedName>
    <submittedName>
        <fullName evidence="4">NADH dehydrogenase [ubiquinone] 1 alpha subcomplex assembly factor 7</fullName>
    </submittedName>
</protein>
<evidence type="ECO:0000313" key="4">
    <source>
        <dbReference type="EMBL" id="RKS88095.1"/>
    </source>
</evidence>
<evidence type="ECO:0000313" key="6">
    <source>
        <dbReference type="Proteomes" id="UP000276029"/>
    </source>
</evidence>
<dbReference type="Gene3D" id="3.40.50.12710">
    <property type="match status" value="1"/>
</dbReference>